<dbReference type="Proteomes" id="UP001454036">
    <property type="component" value="Unassembled WGS sequence"/>
</dbReference>
<accession>A0AAV3QIV0</accession>
<organism evidence="3 4">
    <name type="scientific">Lithospermum erythrorhizon</name>
    <name type="common">Purple gromwell</name>
    <name type="synonym">Lithospermum officinale var. erythrorhizon</name>
    <dbReference type="NCBI Taxonomy" id="34254"/>
    <lineage>
        <taxon>Eukaryota</taxon>
        <taxon>Viridiplantae</taxon>
        <taxon>Streptophyta</taxon>
        <taxon>Embryophyta</taxon>
        <taxon>Tracheophyta</taxon>
        <taxon>Spermatophyta</taxon>
        <taxon>Magnoliopsida</taxon>
        <taxon>eudicotyledons</taxon>
        <taxon>Gunneridae</taxon>
        <taxon>Pentapetalae</taxon>
        <taxon>asterids</taxon>
        <taxon>lamiids</taxon>
        <taxon>Boraginales</taxon>
        <taxon>Boraginaceae</taxon>
        <taxon>Boraginoideae</taxon>
        <taxon>Lithospermeae</taxon>
        <taxon>Lithospermum</taxon>
    </lineage>
</organism>
<keyword evidence="4" id="KW-1185">Reference proteome</keyword>
<dbReference type="PANTHER" id="PTHR46757">
    <property type="entry name" value="SORTING NEXIN-RELATED"/>
    <property type="match status" value="1"/>
</dbReference>
<dbReference type="AlphaFoldDB" id="A0AAV3QIV0"/>
<dbReference type="PANTHER" id="PTHR46757:SF2">
    <property type="entry name" value="OS05G0346100 PROTEIN"/>
    <property type="match status" value="1"/>
</dbReference>
<dbReference type="Gene3D" id="3.30.1520.10">
    <property type="entry name" value="Phox-like domain"/>
    <property type="match status" value="1"/>
</dbReference>
<dbReference type="InterPro" id="IPR001683">
    <property type="entry name" value="PX_dom"/>
</dbReference>
<evidence type="ECO:0000313" key="4">
    <source>
        <dbReference type="Proteomes" id="UP001454036"/>
    </source>
</evidence>
<dbReference type="Pfam" id="PF00787">
    <property type="entry name" value="PX"/>
    <property type="match status" value="1"/>
</dbReference>
<dbReference type="GO" id="GO:0035091">
    <property type="term" value="F:phosphatidylinositol binding"/>
    <property type="evidence" value="ECO:0007669"/>
    <property type="project" value="InterPro"/>
</dbReference>
<reference evidence="3 4" key="1">
    <citation type="submission" date="2024-01" db="EMBL/GenBank/DDBJ databases">
        <title>The complete chloroplast genome sequence of Lithospermum erythrorhizon: insights into the phylogenetic relationship among Boraginaceae species and the maternal lineages of purple gromwells.</title>
        <authorList>
            <person name="Okada T."/>
            <person name="Watanabe K."/>
        </authorList>
    </citation>
    <scope>NUCLEOTIDE SEQUENCE [LARGE SCALE GENOMIC DNA]</scope>
</reference>
<feature type="region of interest" description="Disordered" evidence="1">
    <location>
        <begin position="1"/>
        <end position="20"/>
    </location>
</feature>
<comment type="caution">
    <text evidence="3">The sequence shown here is derived from an EMBL/GenBank/DDBJ whole genome shotgun (WGS) entry which is preliminary data.</text>
</comment>
<evidence type="ECO:0000256" key="1">
    <source>
        <dbReference type="SAM" id="MobiDB-lite"/>
    </source>
</evidence>
<dbReference type="EMBL" id="BAABME010004917">
    <property type="protein sequence ID" value="GAA0164002.1"/>
    <property type="molecule type" value="Genomic_DNA"/>
</dbReference>
<dbReference type="PROSITE" id="PS50195">
    <property type="entry name" value="PX"/>
    <property type="match status" value="1"/>
</dbReference>
<dbReference type="InterPro" id="IPR036871">
    <property type="entry name" value="PX_dom_sf"/>
</dbReference>
<dbReference type="GO" id="GO:0016020">
    <property type="term" value="C:membrane"/>
    <property type="evidence" value="ECO:0007669"/>
    <property type="project" value="UniProtKB-ARBA"/>
</dbReference>
<gene>
    <name evidence="3" type="ORF">LIER_19738</name>
</gene>
<sequence length="126" mass="15083">MMFRGELRHRSAEKGKSDEQIRKSGEVIRESGEMWKKFVDPYERVHTRLFKDSWFNADEEEYGGDEFSVRRSFRDVVALPDRLGEVYRVGVVESRVMQKGEFLEQRRVALEKYLRKLENHPSIRRS</sequence>
<protein>
    <recommendedName>
        <fullName evidence="2">PX domain-containing protein</fullName>
    </recommendedName>
</protein>
<evidence type="ECO:0000259" key="2">
    <source>
        <dbReference type="PROSITE" id="PS50195"/>
    </source>
</evidence>
<evidence type="ECO:0000313" key="3">
    <source>
        <dbReference type="EMBL" id="GAA0164002.1"/>
    </source>
</evidence>
<dbReference type="InterPro" id="IPR044279">
    <property type="entry name" value="SNX2A/B"/>
</dbReference>
<name>A0AAV3QIV0_LITER</name>
<dbReference type="SUPFAM" id="SSF64268">
    <property type="entry name" value="PX domain"/>
    <property type="match status" value="1"/>
</dbReference>
<dbReference type="GO" id="GO:0005768">
    <property type="term" value="C:endosome"/>
    <property type="evidence" value="ECO:0007669"/>
    <property type="project" value="UniProtKB-ARBA"/>
</dbReference>
<proteinExistence type="predicted"/>
<feature type="domain" description="PX" evidence="2">
    <location>
        <begin position="1"/>
        <end position="126"/>
    </location>
</feature>